<protein>
    <submittedName>
        <fullName evidence="1">Uncharacterized protein</fullName>
    </submittedName>
</protein>
<evidence type="ECO:0000313" key="1">
    <source>
        <dbReference type="EMBL" id="ADU22772.1"/>
    </source>
</evidence>
<accession>E6UCU3</accession>
<dbReference type="EMBL" id="CP002403">
    <property type="protein sequence ID" value="ADU22772.1"/>
    <property type="molecule type" value="Genomic_DNA"/>
</dbReference>
<dbReference type="KEGG" id="ral:Rumal_2287"/>
<dbReference type="HOGENOM" id="CLU_2901490_0_0_9"/>
<gene>
    <name evidence="1" type="ordered locus">Rumal_2287</name>
</gene>
<dbReference type="RefSeq" id="WP_013498908.1">
    <property type="nucleotide sequence ID" value="NC_014833.1"/>
</dbReference>
<reference evidence="1 2" key="1">
    <citation type="journal article" date="2011" name="J. Bacteriol.">
        <title>Complete genome of the cellulolytic ruminal bacterium Ruminococcus albus 7.</title>
        <authorList>
            <person name="Suen G."/>
            <person name="Stevenson D.M."/>
            <person name="Bruce D.C."/>
            <person name="Chertkov O."/>
            <person name="Copeland A."/>
            <person name="Cheng J.F."/>
            <person name="Detter C."/>
            <person name="Detter J.C."/>
            <person name="Goodwin L.A."/>
            <person name="Han C.S."/>
            <person name="Hauser L.J."/>
            <person name="Ivanova N.N."/>
            <person name="Kyrpides N.C."/>
            <person name="Land M.L."/>
            <person name="Lapidus A."/>
            <person name="Lucas S."/>
            <person name="Ovchinnikova G."/>
            <person name="Pitluck S."/>
            <person name="Tapia R."/>
            <person name="Woyke T."/>
            <person name="Boyum J."/>
            <person name="Mead D."/>
            <person name="Weimer P.J."/>
        </authorList>
    </citation>
    <scope>NUCLEOTIDE SEQUENCE [LARGE SCALE GENOMIC DNA]</scope>
    <source>
        <strain evidence="2">ATCC 27210 / DSM 20455 / JCM 14654 / NCDO 2250 / 7</strain>
    </source>
</reference>
<sequence>MFANIATPCPKEIEVFGKGSASAKLTLRNNPFSKGFSPIDSINILYGYQP</sequence>
<dbReference type="AlphaFoldDB" id="E6UCU3"/>
<proteinExistence type="predicted"/>
<dbReference type="Proteomes" id="UP000006919">
    <property type="component" value="Chromosome"/>
</dbReference>
<organism evidence="1 2">
    <name type="scientific">Ruminococcus albus (strain ATCC 27210 / DSM 20455 / JCM 14654 / NCDO 2250 / 7)</name>
    <dbReference type="NCBI Taxonomy" id="697329"/>
    <lineage>
        <taxon>Bacteria</taxon>
        <taxon>Bacillati</taxon>
        <taxon>Bacillota</taxon>
        <taxon>Clostridia</taxon>
        <taxon>Eubacteriales</taxon>
        <taxon>Oscillospiraceae</taxon>
        <taxon>Ruminococcus</taxon>
    </lineage>
</organism>
<evidence type="ECO:0000313" key="2">
    <source>
        <dbReference type="Proteomes" id="UP000006919"/>
    </source>
</evidence>
<name>E6UCU3_RUMA7</name>